<dbReference type="InterPro" id="IPR020891">
    <property type="entry name" value="UPF0758_CS"/>
</dbReference>
<evidence type="ECO:0000256" key="3">
    <source>
        <dbReference type="ARBA" id="ARBA00022801"/>
    </source>
</evidence>
<dbReference type="EMBL" id="JXDG01000022">
    <property type="protein sequence ID" value="KIH84098.1"/>
    <property type="molecule type" value="Genomic_DNA"/>
</dbReference>
<evidence type="ECO:0000256" key="2">
    <source>
        <dbReference type="ARBA" id="ARBA00022723"/>
    </source>
</evidence>
<dbReference type="InterPro" id="IPR001405">
    <property type="entry name" value="UPF0758"/>
</dbReference>
<comment type="caution">
    <text evidence="7">The sequence shown here is derived from an EMBL/GenBank/DDBJ whole genome shotgun (WGS) entry which is preliminary data.</text>
</comment>
<gene>
    <name evidence="7" type="ORF">UCMB321_2098</name>
</gene>
<dbReference type="PANTHER" id="PTHR30471">
    <property type="entry name" value="DNA REPAIR PROTEIN RADC"/>
    <property type="match status" value="1"/>
</dbReference>
<keyword evidence="1" id="KW-0645">Protease</keyword>
<feature type="domain" description="MPN" evidence="6">
    <location>
        <begin position="1"/>
        <end position="105"/>
    </location>
</feature>
<dbReference type="PANTHER" id="PTHR30471:SF3">
    <property type="entry name" value="UPF0758 PROTEIN YEES-RELATED"/>
    <property type="match status" value="1"/>
</dbReference>
<dbReference type="Proteomes" id="UP000031535">
    <property type="component" value="Unassembled WGS sequence"/>
</dbReference>
<keyword evidence="4" id="KW-0862">Zinc</keyword>
<dbReference type="PROSITE" id="PS01302">
    <property type="entry name" value="UPF0758"/>
    <property type="match status" value="1"/>
</dbReference>
<dbReference type="InterPro" id="IPR037518">
    <property type="entry name" value="MPN"/>
</dbReference>
<keyword evidence="3" id="KW-0378">Hydrolase</keyword>
<dbReference type="SUPFAM" id="SSF102712">
    <property type="entry name" value="JAB1/MPN domain"/>
    <property type="match status" value="1"/>
</dbReference>
<dbReference type="GO" id="GO:0046872">
    <property type="term" value="F:metal ion binding"/>
    <property type="evidence" value="ECO:0007669"/>
    <property type="project" value="UniProtKB-KW"/>
</dbReference>
<evidence type="ECO:0000259" key="6">
    <source>
        <dbReference type="PROSITE" id="PS50249"/>
    </source>
</evidence>
<dbReference type="AlphaFoldDB" id="A0A0C2EZ26"/>
<evidence type="ECO:0000256" key="5">
    <source>
        <dbReference type="ARBA" id="ARBA00023049"/>
    </source>
</evidence>
<keyword evidence="8" id="KW-1185">Reference proteome</keyword>
<protein>
    <submittedName>
        <fullName evidence="7">DNA repair protein RadC</fullName>
    </submittedName>
</protein>
<dbReference type="GO" id="GO:0008237">
    <property type="term" value="F:metallopeptidase activity"/>
    <property type="evidence" value="ECO:0007669"/>
    <property type="project" value="UniProtKB-KW"/>
</dbReference>
<reference evidence="7 8" key="1">
    <citation type="submission" date="2015-01" db="EMBL/GenBank/DDBJ databases">
        <title>Complete genome of Pseudomonas batumici UCM B-321 producer of the batumin antibiotic with strong antistaphilococcal and potential anticancer activity.</title>
        <authorList>
            <person name="Klochko V.V."/>
            <person name="Zelena L.B."/>
            <person name="Elena K.A."/>
            <person name="Reva O.N."/>
        </authorList>
    </citation>
    <scope>NUCLEOTIDE SEQUENCE [LARGE SCALE GENOMIC DNA]</scope>
    <source>
        <strain evidence="7 8">UCM B-321</strain>
    </source>
</reference>
<evidence type="ECO:0000313" key="7">
    <source>
        <dbReference type="EMBL" id="KIH84098.1"/>
    </source>
</evidence>
<organism evidence="7 8">
    <name type="scientific">Pseudomonas batumici</name>
    <dbReference type="NCBI Taxonomy" id="226910"/>
    <lineage>
        <taxon>Bacteria</taxon>
        <taxon>Pseudomonadati</taxon>
        <taxon>Pseudomonadota</taxon>
        <taxon>Gammaproteobacteria</taxon>
        <taxon>Pseudomonadales</taxon>
        <taxon>Pseudomonadaceae</taxon>
        <taxon>Pseudomonas</taxon>
    </lineage>
</organism>
<evidence type="ECO:0000313" key="8">
    <source>
        <dbReference type="Proteomes" id="UP000031535"/>
    </source>
</evidence>
<dbReference type="PROSITE" id="PS50249">
    <property type="entry name" value="MPN"/>
    <property type="match status" value="1"/>
</dbReference>
<keyword evidence="5" id="KW-0482">Metalloprotease</keyword>
<dbReference type="GO" id="GO:0006508">
    <property type="term" value="P:proteolysis"/>
    <property type="evidence" value="ECO:0007669"/>
    <property type="project" value="UniProtKB-KW"/>
</dbReference>
<accession>A0A0C2EZ26</accession>
<evidence type="ECO:0000256" key="1">
    <source>
        <dbReference type="ARBA" id="ARBA00022670"/>
    </source>
</evidence>
<proteinExistence type="predicted"/>
<sequence length="105" mass="11579">MDHEVFCVIFLDIKHQALAFEMMFHGDIGHTSVHPRQVLKRAIAHNASAVILAHNHPSGCTTPSEADCVLTQRLRKALALIDVTLLDHIIVGAGDPLSMNQHRLT</sequence>
<keyword evidence="2" id="KW-0479">Metal-binding</keyword>
<dbReference type="Gene3D" id="3.40.140.10">
    <property type="entry name" value="Cytidine Deaminase, domain 2"/>
    <property type="match status" value="1"/>
</dbReference>
<dbReference type="STRING" id="226910.UCMB321_2098"/>
<dbReference type="Pfam" id="PF04002">
    <property type="entry name" value="RadC"/>
    <property type="match status" value="1"/>
</dbReference>
<name>A0A0C2EZ26_9PSED</name>
<dbReference type="CDD" id="cd08071">
    <property type="entry name" value="MPN_DUF2466"/>
    <property type="match status" value="1"/>
</dbReference>
<dbReference type="InterPro" id="IPR025657">
    <property type="entry name" value="RadC_JAB"/>
</dbReference>
<evidence type="ECO:0000256" key="4">
    <source>
        <dbReference type="ARBA" id="ARBA00022833"/>
    </source>
</evidence>